<accession>A0A1V6M173</accession>
<dbReference type="PANTHER" id="PTHR10584">
    <property type="entry name" value="SUGAR KINASE"/>
    <property type="match status" value="1"/>
</dbReference>
<dbReference type="InterPro" id="IPR011611">
    <property type="entry name" value="PfkB_dom"/>
</dbReference>
<dbReference type="InterPro" id="IPR029056">
    <property type="entry name" value="Ribokinase-like"/>
</dbReference>
<keyword evidence="2 4" id="KW-0418">Kinase</keyword>
<protein>
    <submittedName>
        <fullName evidence="4">Carbohydrate kinase family protein</fullName>
    </submittedName>
</protein>
<dbReference type="Gene3D" id="3.40.1190.20">
    <property type="match status" value="1"/>
</dbReference>
<evidence type="ECO:0000256" key="2">
    <source>
        <dbReference type="ARBA" id="ARBA00022777"/>
    </source>
</evidence>
<reference evidence="4 5" key="1">
    <citation type="journal article" date="2016" name="Genome Announc.">
        <title>Draft Genome Sequence of the Anaerobic Ammonium-Oxidizing Bacterium 'Candidatus Brocadia sp. 40'.</title>
        <authorList>
            <person name="Ali M."/>
            <person name="Haroon M.F."/>
            <person name="Narita Y."/>
            <person name="Zhang L."/>
            <person name="Rangel Shaw D."/>
            <person name="Okabe S."/>
            <person name="Saikaly P.E."/>
        </authorList>
    </citation>
    <scope>NUCLEOTIDE SEQUENCE [LARGE SCALE GENOMIC DNA]</scope>
    <source>
        <strain evidence="4 5">40</strain>
    </source>
</reference>
<name>A0A1V6M173_9BACT</name>
<dbReference type="RefSeq" id="WP_070066708.1">
    <property type="nucleotide sequence ID" value="NZ_MJUW02000056.1"/>
</dbReference>
<evidence type="ECO:0000259" key="3">
    <source>
        <dbReference type="Pfam" id="PF00294"/>
    </source>
</evidence>
<evidence type="ECO:0000256" key="1">
    <source>
        <dbReference type="ARBA" id="ARBA00022679"/>
    </source>
</evidence>
<dbReference type="AlphaFoldDB" id="A0A1V6M173"/>
<dbReference type="PROSITE" id="PS00583">
    <property type="entry name" value="PFKB_KINASES_1"/>
    <property type="match status" value="1"/>
</dbReference>
<proteinExistence type="predicted"/>
<organism evidence="4 5">
    <name type="scientific">Candidatus Brocadia sapporoensis</name>
    <dbReference type="NCBI Taxonomy" id="392547"/>
    <lineage>
        <taxon>Bacteria</taxon>
        <taxon>Pseudomonadati</taxon>
        <taxon>Planctomycetota</taxon>
        <taxon>Candidatus Brocadiia</taxon>
        <taxon>Candidatus Brocadiales</taxon>
        <taxon>Candidatus Brocadiaceae</taxon>
        <taxon>Candidatus Brocadia</taxon>
    </lineage>
</organism>
<dbReference type="PANTHER" id="PTHR10584:SF166">
    <property type="entry name" value="RIBOKINASE"/>
    <property type="match status" value="1"/>
</dbReference>
<evidence type="ECO:0000313" key="4">
    <source>
        <dbReference type="EMBL" id="OQD46164.1"/>
    </source>
</evidence>
<dbReference type="CDD" id="cd01942">
    <property type="entry name" value="ribokinase_group_A"/>
    <property type="match status" value="1"/>
</dbReference>
<dbReference type="Proteomes" id="UP000242219">
    <property type="component" value="Unassembled WGS sequence"/>
</dbReference>
<sequence length="317" mass="34833">MNILVSGSLAYDRIMDFPGKFSDHILPDKIHILNVCFTINGLAENFGGTAGNIAYALSLMGETPTILATAGRDFEPYRNWLTQRNISTQHIKIIPEELTAGAYITTDKSDNQITAFNPGAMKYSSSFHFDAIDAQKALAIVAPGNLGDMVNFSNTYKRKGIDYIFDPGQSLPAWTKELLTDLISGSKIFICNDYELQLTQEKTAMAVEDILEKTKTLIVTKGEYGSVVMQRENNKIRSTDIPIAKAHQVNDPTGAGDAYRAGLIKGLASSNHDIIHAAKIGAVCAAYCVEVYGPQNYHFTYESFNERFGATFGEKAF</sequence>
<evidence type="ECO:0000313" key="5">
    <source>
        <dbReference type="Proteomes" id="UP000242219"/>
    </source>
</evidence>
<dbReference type="InterPro" id="IPR002173">
    <property type="entry name" value="Carboh/pur_kinase_PfkB_CS"/>
</dbReference>
<dbReference type="SUPFAM" id="SSF53613">
    <property type="entry name" value="Ribokinase-like"/>
    <property type="match status" value="1"/>
</dbReference>
<gene>
    <name evidence="4" type="ORF">BIY37_04910</name>
</gene>
<dbReference type="GO" id="GO:0016301">
    <property type="term" value="F:kinase activity"/>
    <property type="evidence" value="ECO:0007669"/>
    <property type="project" value="UniProtKB-KW"/>
</dbReference>
<dbReference type="PROSITE" id="PS00584">
    <property type="entry name" value="PFKB_KINASES_2"/>
    <property type="match status" value="1"/>
</dbReference>
<dbReference type="Pfam" id="PF00294">
    <property type="entry name" value="PfkB"/>
    <property type="match status" value="1"/>
</dbReference>
<keyword evidence="1" id="KW-0808">Transferase</keyword>
<comment type="caution">
    <text evidence="4">The sequence shown here is derived from an EMBL/GenBank/DDBJ whole genome shotgun (WGS) entry which is preliminary data.</text>
</comment>
<dbReference type="EMBL" id="MJUW02000056">
    <property type="protein sequence ID" value="OQD46164.1"/>
    <property type="molecule type" value="Genomic_DNA"/>
</dbReference>
<feature type="domain" description="Carbohydrate kinase PfkB" evidence="3">
    <location>
        <begin position="43"/>
        <end position="296"/>
    </location>
</feature>
<keyword evidence="5" id="KW-1185">Reference proteome</keyword>